<reference evidence="1" key="1">
    <citation type="submission" date="2020-06" db="EMBL/GenBank/DDBJ databases">
        <title>Paenibacillus sp. nov., isolated from soil.</title>
        <authorList>
            <person name="Seo Y.L."/>
        </authorList>
    </citation>
    <scope>NUCLEOTIDE SEQUENCE [LARGE SCALE GENOMIC DNA]</scope>
    <source>
        <strain evidence="1">JW14</strain>
    </source>
</reference>
<comment type="caution">
    <text evidence="1">The sequence shown here is derived from an EMBL/GenBank/DDBJ whole genome shotgun (WGS) entry which is preliminary data.</text>
</comment>
<evidence type="ECO:0000313" key="2">
    <source>
        <dbReference type="Proteomes" id="UP000564806"/>
    </source>
</evidence>
<proteinExistence type="predicted"/>
<accession>A0A850EXA8</accession>
<keyword evidence="2" id="KW-1185">Reference proteome</keyword>
<evidence type="ECO:0008006" key="3">
    <source>
        <dbReference type="Google" id="ProtNLM"/>
    </source>
</evidence>
<dbReference type="EMBL" id="JABWCS010000221">
    <property type="protein sequence ID" value="NUU64164.1"/>
    <property type="molecule type" value="Genomic_DNA"/>
</dbReference>
<dbReference type="AlphaFoldDB" id="A0A850EXA8"/>
<name>A0A850EXA8_9BACL</name>
<evidence type="ECO:0000313" key="1">
    <source>
        <dbReference type="EMBL" id="NUU64164.1"/>
    </source>
</evidence>
<organism evidence="1 2">
    <name type="scientific">Paenibacillus agri</name>
    <dbReference type="NCBI Taxonomy" id="2744309"/>
    <lineage>
        <taxon>Bacteria</taxon>
        <taxon>Bacillati</taxon>
        <taxon>Bacillota</taxon>
        <taxon>Bacilli</taxon>
        <taxon>Bacillales</taxon>
        <taxon>Paenibacillaceae</taxon>
        <taxon>Paenibacillus</taxon>
    </lineage>
</organism>
<gene>
    <name evidence="1" type="ORF">HPT30_27820</name>
</gene>
<dbReference type="Proteomes" id="UP000564806">
    <property type="component" value="Unassembled WGS sequence"/>
</dbReference>
<protein>
    <recommendedName>
        <fullName evidence="3">Copper amine oxidase-like N-terminal domain-containing protein</fullName>
    </recommendedName>
</protein>
<sequence length="200" mass="20478">MLATGSAGVYAGSNLQQIKAFLNYGIAIQVNGTAYAPVDGSGKKLTPITYDGLTYLPTRAIAGALGVPVSYDAVANKVIIGSDSGSTGGSPTSSVKKSKNLPADFPVAGDAIITDLTDSVVDGKKKAVLVYLTKDSIETMGKKYTDYVDGKNITQASKVIDKSSMVITGKLGGKSPVSIIGGLSASKAGYTEITITWSEG</sequence>